<gene>
    <name evidence="1" type="ORF">AVDCRST_MAG55-307</name>
</gene>
<dbReference type="Pfam" id="PF03069">
    <property type="entry name" value="FmdA_AmdA"/>
    <property type="match status" value="1"/>
</dbReference>
<accession>A0A6J4NR17</accession>
<protein>
    <submittedName>
        <fullName evidence="1">Acetamidase</fullName>
        <ecNumber evidence="1">3.5.1.4</ecNumber>
    </submittedName>
</protein>
<reference evidence="1" key="1">
    <citation type="submission" date="2020-02" db="EMBL/GenBank/DDBJ databases">
        <authorList>
            <person name="Meier V. D."/>
        </authorList>
    </citation>
    <scope>NUCLEOTIDE SEQUENCE</scope>
    <source>
        <strain evidence="1">AVDCRST_MAG55</strain>
    </source>
</reference>
<organism evidence="1">
    <name type="scientific">uncultured Rubrobacteraceae bacterium</name>
    <dbReference type="NCBI Taxonomy" id="349277"/>
    <lineage>
        <taxon>Bacteria</taxon>
        <taxon>Bacillati</taxon>
        <taxon>Actinomycetota</taxon>
        <taxon>Rubrobacteria</taxon>
        <taxon>Rubrobacterales</taxon>
        <taxon>Rubrobacteraceae</taxon>
        <taxon>environmental samples</taxon>
    </lineage>
</organism>
<dbReference type="GO" id="GO:0004040">
    <property type="term" value="F:amidase activity"/>
    <property type="evidence" value="ECO:0007669"/>
    <property type="project" value="UniProtKB-EC"/>
</dbReference>
<dbReference type="EMBL" id="CADCUZ010000014">
    <property type="protein sequence ID" value="CAA9394977.1"/>
    <property type="molecule type" value="Genomic_DNA"/>
</dbReference>
<evidence type="ECO:0000313" key="1">
    <source>
        <dbReference type="EMBL" id="CAA9394977.1"/>
    </source>
</evidence>
<name>A0A6J4NR17_9ACTN</name>
<dbReference type="EC" id="3.5.1.4" evidence="1"/>
<dbReference type="AlphaFoldDB" id="A0A6J4NR17"/>
<keyword evidence="1" id="KW-0378">Hydrolase</keyword>
<dbReference type="PANTHER" id="PTHR31891">
    <property type="entry name" value="FORMAMIDASE C869.04-RELATED"/>
    <property type="match status" value="1"/>
</dbReference>
<dbReference type="InterPro" id="IPR004304">
    <property type="entry name" value="FmdA_AmdA"/>
</dbReference>
<proteinExistence type="predicted"/>
<dbReference type="PANTHER" id="PTHR31891:SF1">
    <property type="entry name" value="FORMAMIDASE C869.04-RELATED"/>
    <property type="match status" value="1"/>
</dbReference>
<dbReference type="Gene3D" id="2.60.120.580">
    <property type="entry name" value="Acetamidase/Formamidase-like domains"/>
    <property type="match status" value="1"/>
</dbReference>
<dbReference type="Gene3D" id="3.10.28.20">
    <property type="entry name" value="Acetamidase/Formamidase-like domains"/>
    <property type="match status" value="1"/>
</dbReference>
<dbReference type="SUPFAM" id="SSF141130">
    <property type="entry name" value="Acetamidase/Formamidase-like"/>
    <property type="match status" value="1"/>
</dbReference>
<sequence length="129" mass="13810">MDDHLHGVGTKIYFPVRQPGGMFGVGDMHASMGDGEICGTGVEIAGEVTVRFDLLKGKQGAWPVSETEEAWIAHGTAIEYPDALREACREAAYLLAGEWILSLEEAFILLSIRADVGVAQACKPSPLPP</sequence>